<dbReference type="PROSITE" id="PS50164">
    <property type="entry name" value="GIY_YIG"/>
    <property type="match status" value="1"/>
</dbReference>
<keyword evidence="2" id="KW-0227">DNA damage</keyword>
<dbReference type="Proteomes" id="UP000179001">
    <property type="component" value="Unassembled WGS sequence"/>
</dbReference>
<organism evidence="9 10">
    <name type="scientific">Candidatus Falkowbacteria bacterium RIFOXYC2_FULL_36_12</name>
    <dbReference type="NCBI Taxonomy" id="1798002"/>
    <lineage>
        <taxon>Bacteria</taxon>
        <taxon>Candidatus Falkowiibacteriota</taxon>
    </lineage>
</organism>
<dbReference type="InterPro" id="IPR036876">
    <property type="entry name" value="UVR_dom_sf"/>
</dbReference>
<evidence type="ECO:0000256" key="3">
    <source>
        <dbReference type="ARBA" id="ARBA00022769"/>
    </source>
</evidence>
<dbReference type="PANTHER" id="PTHR30562:SF1">
    <property type="entry name" value="UVRABC SYSTEM PROTEIN C"/>
    <property type="match status" value="1"/>
</dbReference>
<dbReference type="Gene3D" id="3.30.420.340">
    <property type="entry name" value="UvrC, RNAse H endonuclease domain"/>
    <property type="match status" value="1"/>
</dbReference>
<dbReference type="SUPFAM" id="SSF82771">
    <property type="entry name" value="GIY-YIG endonuclease"/>
    <property type="match status" value="1"/>
</dbReference>
<dbReference type="Pfam" id="PF01541">
    <property type="entry name" value="GIY-YIG"/>
    <property type="match status" value="1"/>
</dbReference>
<gene>
    <name evidence="9" type="ORF">A2478_01020</name>
</gene>
<dbReference type="PANTHER" id="PTHR30562">
    <property type="entry name" value="UVRC/OXIDOREDUCTASE"/>
    <property type="match status" value="1"/>
</dbReference>
<dbReference type="EMBL" id="MFGJ01000008">
    <property type="protein sequence ID" value="OGF31006.1"/>
    <property type="molecule type" value="Genomic_DNA"/>
</dbReference>
<evidence type="ECO:0000256" key="4">
    <source>
        <dbReference type="ARBA" id="ARBA00022881"/>
    </source>
</evidence>
<keyword evidence="5" id="KW-0234">DNA repair</keyword>
<dbReference type="InterPro" id="IPR001943">
    <property type="entry name" value="UVR_dom"/>
</dbReference>
<evidence type="ECO:0000256" key="1">
    <source>
        <dbReference type="ARBA" id="ARBA00022490"/>
    </source>
</evidence>
<dbReference type="InterPro" id="IPR038476">
    <property type="entry name" value="UvrC_RNase_H_dom_sf"/>
</dbReference>
<evidence type="ECO:0000256" key="2">
    <source>
        <dbReference type="ARBA" id="ARBA00022763"/>
    </source>
</evidence>
<dbReference type="InterPro" id="IPR035901">
    <property type="entry name" value="GIY-YIG_endonuc_sf"/>
</dbReference>
<dbReference type="PROSITE" id="PS50165">
    <property type="entry name" value="UVRC"/>
    <property type="match status" value="1"/>
</dbReference>
<keyword evidence="1" id="KW-0963">Cytoplasm</keyword>
<dbReference type="GO" id="GO:0006289">
    <property type="term" value="P:nucleotide-excision repair"/>
    <property type="evidence" value="ECO:0007669"/>
    <property type="project" value="InterPro"/>
</dbReference>
<feature type="domain" description="UVR" evidence="6">
    <location>
        <begin position="210"/>
        <end position="245"/>
    </location>
</feature>
<dbReference type="GO" id="GO:0009381">
    <property type="term" value="F:excinuclease ABC activity"/>
    <property type="evidence" value="ECO:0007669"/>
    <property type="project" value="InterPro"/>
</dbReference>
<evidence type="ECO:0000313" key="9">
    <source>
        <dbReference type="EMBL" id="OGF31006.1"/>
    </source>
</evidence>
<dbReference type="GO" id="GO:0009380">
    <property type="term" value="C:excinuclease repair complex"/>
    <property type="evidence" value="ECO:0007669"/>
    <property type="project" value="TreeGrafter"/>
</dbReference>
<protein>
    <recommendedName>
        <fullName evidence="11">Excinuclease ABC subunit C</fullName>
    </recommendedName>
</protein>
<dbReference type="SMART" id="SM00465">
    <property type="entry name" value="GIYc"/>
    <property type="match status" value="1"/>
</dbReference>
<dbReference type="InterPro" id="IPR050066">
    <property type="entry name" value="UvrABC_protein_C"/>
</dbReference>
<dbReference type="InterPro" id="IPR000305">
    <property type="entry name" value="GIY-YIG_endonuc"/>
</dbReference>
<feature type="domain" description="GIY-YIG" evidence="7">
    <location>
        <begin position="17"/>
        <end position="95"/>
    </location>
</feature>
<reference evidence="9 10" key="1">
    <citation type="journal article" date="2016" name="Nat. Commun.">
        <title>Thousands of microbial genomes shed light on interconnected biogeochemical processes in an aquifer system.</title>
        <authorList>
            <person name="Anantharaman K."/>
            <person name="Brown C.T."/>
            <person name="Hug L.A."/>
            <person name="Sharon I."/>
            <person name="Castelle C.J."/>
            <person name="Probst A.J."/>
            <person name="Thomas B.C."/>
            <person name="Singh A."/>
            <person name="Wilkins M.J."/>
            <person name="Karaoz U."/>
            <person name="Brodie E.L."/>
            <person name="Williams K.H."/>
            <person name="Hubbard S.S."/>
            <person name="Banfield J.F."/>
        </authorList>
    </citation>
    <scope>NUCLEOTIDE SEQUENCE [LARGE SCALE GENOMIC DNA]</scope>
</reference>
<dbReference type="Pfam" id="PF08459">
    <property type="entry name" value="UvrC_RNaseH_dom"/>
    <property type="match status" value="1"/>
</dbReference>
<evidence type="ECO:0000259" key="7">
    <source>
        <dbReference type="PROSITE" id="PS50164"/>
    </source>
</evidence>
<name>A0A1F5SWX2_9BACT</name>
<sequence length="418" mass="48684">MSTVNSKIKQLLKKLPSTPGIYFFYNSQKQIIYIGKATNLHTRVKSYFQAKKTDRPIETMISKINNIKFLQTDSVLEAIILEAQQIKKLQPIYNVLGKDNKSWIYIVITNHQYPRVETIREHELNQLSEITKKKVYNKIFGPFPNLRTKDTIRILQKLFSISFCHPDQKKACFYRQLNQCLGVCTNEISDKDYKSKVINPLIQFLSGKKSSVIQKLKKQMFQTSKAENFEEAGRIRNQINNLKHIQDVTLIDEKFFQSYRADSNQHLFKIEGYDISNLGSTGKVGSLVVFDQSGPIKSEYKKFKIKTVSGQSDVDCLAEIFERRLKHQNWTLPDYFLVDGGKPQLNKIKKILISKNIDIPIIGIAKGQERKKNEFHLTTRNQSILDFIKQNSKLLIQVRDEAHRFAISYQRKLRKIKK</sequence>
<dbReference type="InterPro" id="IPR001162">
    <property type="entry name" value="UvrC_RNase_H_dom"/>
</dbReference>
<dbReference type="PROSITE" id="PS50151">
    <property type="entry name" value="UVR"/>
    <property type="match status" value="1"/>
</dbReference>
<accession>A0A1F5SWX2</accession>
<dbReference type="AlphaFoldDB" id="A0A1F5SWX2"/>
<evidence type="ECO:0000313" key="10">
    <source>
        <dbReference type="Proteomes" id="UP000179001"/>
    </source>
</evidence>
<evidence type="ECO:0000256" key="5">
    <source>
        <dbReference type="ARBA" id="ARBA00023204"/>
    </source>
</evidence>
<dbReference type="CDD" id="cd10434">
    <property type="entry name" value="GIY-YIG_UvrC_Cho"/>
    <property type="match status" value="1"/>
</dbReference>
<comment type="caution">
    <text evidence="9">The sequence shown here is derived from an EMBL/GenBank/DDBJ whole genome shotgun (WGS) entry which is preliminary data.</text>
</comment>
<dbReference type="SUPFAM" id="SSF46600">
    <property type="entry name" value="C-terminal UvrC-binding domain of UvrB"/>
    <property type="match status" value="1"/>
</dbReference>
<evidence type="ECO:0000259" key="6">
    <source>
        <dbReference type="PROSITE" id="PS50151"/>
    </source>
</evidence>
<feature type="domain" description="UvrC family homology region profile" evidence="8">
    <location>
        <begin position="196"/>
        <end position="352"/>
    </location>
</feature>
<evidence type="ECO:0008006" key="11">
    <source>
        <dbReference type="Google" id="ProtNLM"/>
    </source>
</evidence>
<dbReference type="Pfam" id="PF02151">
    <property type="entry name" value="UVR"/>
    <property type="match status" value="1"/>
</dbReference>
<dbReference type="Gene3D" id="4.10.860.10">
    <property type="entry name" value="UVR domain"/>
    <property type="match status" value="1"/>
</dbReference>
<dbReference type="Gene3D" id="3.40.1440.10">
    <property type="entry name" value="GIY-YIG endonuclease"/>
    <property type="match status" value="1"/>
</dbReference>
<dbReference type="InterPro" id="IPR047296">
    <property type="entry name" value="GIY-YIG_UvrC_Cho"/>
</dbReference>
<keyword evidence="4" id="KW-0267">Excision nuclease</keyword>
<dbReference type="FunFam" id="3.40.1440.10:FF:000001">
    <property type="entry name" value="UvrABC system protein C"/>
    <property type="match status" value="1"/>
</dbReference>
<evidence type="ECO:0000259" key="8">
    <source>
        <dbReference type="PROSITE" id="PS50165"/>
    </source>
</evidence>
<dbReference type="STRING" id="1798002.A2478_01020"/>
<keyword evidence="3" id="KW-0228">DNA excision</keyword>
<proteinExistence type="predicted"/>